<comment type="caution">
    <text evidence="4">The sequence shown here is derived from an EMBL/GenBank/DDBJ whole genome shotgun (WGS) entry which is preliminary data.</text>
</comment>
<evidence type="ECO:0000256" key="1">
    <source>
        <dbReference type="PROSITE-ProRule" id="PRU00267"/>
    </source>
</evidence>
<evidence type="ECO:0000313" key="4">
    <source>
        <dbReference type="EMBL" id="KAJ2690455.1"/>
    </source>
</evidence>
<feature type="region of interest" description="Disordered" evidence="2">
    <location>
        <begin position="115"/>
        <end position="183"/>
    </location>
</feature>
<gene>
    <name evidence="4" type="primary">NHP6_1</name>
    <name evidence="4" type="ORF">IWW39_000702</name>
</gene>
<dbReference type="SUPFAM" id="SSF47095">
    <property type="entry name" value="HMG-box"/>
    <property type="match status" value="1"/>
</dbReference>
<feature type="DNA-binding region" description="HMG box" evidence="1">
    <location>
        <begin position="59"/>
        <end position="114"/>
    </location>
</feature>
<keyword evidence="5" id="KW-1185">Reference proteome</keyword>
<dbReference type="OrthoDB" id="1919336at2759"/>
<dbReference type="Proteomes" id="UP001151516">
    <property type="component" value="Unassembled WGS sequence"/>
</dbReference>
<evidence type="ECO:0000313" key="5">
    <source>
        <dbReference type="Proteomes" id="UP001151516"/>
    </source>
</evidence>
<dbReference type="GO" id="GO:0005634">
    <property type="term" value="C:nucleus"/>
    <property type="evidence" value="ECO:0007669"/>
    <property type="project" value="UniProtKB-UniRule"/>
</dbReference>
<proteinExistence type="predicted"/>
<organism evidence="4 5">
    <name type="scientific">Coemansia spiralis</name>
    <dbReference type="NCBI Taxonomy" id="417178"/>
    <lineage>
        <taxon>Eukaryota</taxon>
        <taxon>Fungi</taxon>
        <taxon>Fungi incertae sedis</taxon>
        <taxon>Zoopagomycota</taxon>
        <taxon>Kickxellomycotina</taxon>
        <taxon>Kickxellomycetes</taxon>
        <taxon>Kickxellales</taxon>
        <taxon>Kickxellaceae</taxon>
        <taxon>Coemansia</taxon>
    </lineage>
</organism>
<dbReference type="InterPro" id="IPR009071">
    <property type="entry name" value="HMG_box_dom"/>
</dbReference>
<keyword evidence="1" id="KW-0238">DNA-binding</keyword>
<dbReference type="InterPro" id="IPR036910">
    <property type="entry name" value="HMG_box_dom_sf"/>
</dbReference>
<dbReference type="Gene3D" id="1.10.30.10">
    <property type="entry name" value="High mobility group box domain"/>
    <property type="match status" value="1"/>
</dbReference>
<dbReference type="AlphaFoldDB" id="A0A9W8GRG1"/>
<dbReference type="CDD" id="cd00084">
    <property type="entry name" value="HMG-box_SF"/>
    <property type="match status" value="1"/>
</dbReference>
<dbReference type="EMBL" id="JANBTX010000011">
    <property type="protein sequence ID" value="KAJ2690455.1"/>
    <property type="molecule type" value="Genomic_DNA"/>
</dbReference>
<accession>A0A9W8GRG1</accession>
<feature type="domain" description="HMG box" evidence="3">
    <location>
        <begin position="59"/>
        <end position="114"/>
    </location>
</feature>
<name>A0A9W8GRG1_9FUNG</name>
<sequence length="183" mass="19283">MDLSEFESISVEDATELAETYTRIAAIYARIANASTSPKQAAALLPKQSGTPAAGTAKSGVSLSAYMLFAADQRDIIRSENPSLSSQEQIEVISNAWKAASEDLRTAYIERIERTSGSSAASAESPVAGSKKQTKRTLKDGDSAPAKKKVSPKETPATNGASKPAKTKAKKVASEDKEDEGSE</sequence>
<keyword evidence="1" id="KW-0539">Nucleus</keyword>
<dbReference type="PROSITE" id="PS50118">
    <property type="entry name" value="HMG_BOX_2"/>
    <property type="match status" value="1"/>
</dbReference>
<evidence type="ECO:0000259" key="3">
    <source>
        <dbReference type="PROSITE" id="PS50118"/>
    </source>
</evidence>
<reference evidence="4" key="1">
    <citation type="submission" date="2022-07" db="EMBL/GenBank/DDBJ databases">
        <title>Phylogenomic reconstructions and comparative analyses of Kickxellomycotina fungi.</title>
        <authorList>
            <person name="Reynolds N.K."/>
            <person name="Stajich J.E."/>
            <person name="Barry K."/>
            <person name="Grigoriev I.V."/>
            <person name="Crous P."/>
            <person name="Smith M.E."/>
        </authorList>
    </citation>
    <scope>NUCLEOTIDE SEQUENCE</scope>
    <source>
        <strain evidence="4">CBS 109367</strain>
    </source>
</reference>
<protein>
    <submittedName>
        <fullName evidence="4">Non-histone chromosomal protein 6</fullName>
    </submittedName>
</protein>
<dbReference type="SMART" id="SM00398">
    <property type="entry name" value="HMG"/>
    <property type="match status" value="1"/>
</dbReference>
<dbReference type="Pfam" id="PF00505">
    <property type="entry name" value="HMG_box"/>
    <property type="match status" value="1"/>
</dbReference>
<evidence type="ECO:0000256" key="2">
    <source>
        <dbReference type="SAM" id="MobiDB-lite"/>
    </source>
</evidence>
<dbReference type="GO" id="GO:0003677">
    <property type="term" value="F:DNA binding"/>
    <property type="evidence" value="ECO:0007669"/>
    <property type="project" value="UniProtKB-UniRule"/>
</dbReference>